<feature type="domain" description="C2H2-type" evidence="8">
    <location>
        <begin position="423"/>
        <end position="447"/>
    </location>
</feature>
<feature type="compositionally biased region" description="Polar residues" evidence="6">
    <location>
        <begin position="180"/>
        <end position="192"/>
    </location>
</feature>
<evidence type="ECO:0000256" key="3">
    <source>
        <dbReference type="ARBA" id="ARBA00023242"/>
    </source>
</evidence>
<dbReference type="Pfam" id="PF05920">
    <property type="entry name" value="Homeobox_KN"/>
    <property type="match status" value="1"/>
</dbReference>
<evidence type="ECO:0000313" key="9">
    <source>
        <dbReference type="EMBL" id="KJZ75783.1"/>
    </source>
</evidence>
<dbReference type="GO" id="GO:0005634">
    <property type="term" value="C:nucleus"/>
    <property type="evidence" value="ECO:0007669"/>
    <property type="project" value="UniProtKB-SubCell"/>
</dbReference>
<keyword evidence="10" id="KW-1185">Reference proteome</keyword>
<feature type="compositionally biased region" description="Low complexity" evidence="6">
    <location>
        <begin position="377"/>
        <end position="394"/>
    </location>
</feature>
<dbReference type="GO" id="GO:0008270">
    <property type="term" value="F:zinc ion binding"/>
    <property type="evidence" value="ECO:0007669"/>
    <property type="project" value="UniProtKB-KW"/>
</dbReference>
<dbReference type="EMBL" id="KQ030515">
    <property type="protein sequence ID" value="KJZ75783.1"/>
    <property type="molecule type" value="Genomic_DNA"/>
</dbReference>
<dbReference type="GO" id="GO:0003677">
    <property type="term" value="F:DNA binding"/>
    <property type="evidence" value="ECO:0007669"/>
    <property type="project" value="UniProtKB-UniRule"/>
</dbReference>
<dbReference type="InterPro" id="IPR008422">
    <property type="entry name" value="KN_HD"/>
</dbReference>
<dbReference type="CDD" id="cd00086">
    <property type="entry name" value="homeodomain"/>
    <property type="match status" value="1"/>
</dbReference>
<dbReference type="SUPFAM" id="SSF46689">
    <property type="entry name" value="Homeodomain-like"/>
    <property type="match status" value="1"/>
</dbReference>
<keyword evidence="4" id="KW-0862">Zinc</keyword>
<dbReference type="InterPro" id="IPR013087">
    <property type="entry name" value="Znf_C2H2_type"/>
</dbReference>
<reference evidence="9 10" key="1">
    <citation type="journal article" date="2014" name="Genome Biol. Evol.">
        <title>Comparative genomics and transcriptomics analyses reveal divergent lifestyle features of nematode endoparasitic fungus Hirsutella minnesotensis.</title>
        <authorList>
            <person name="Lai Y."/>
            <person name="Liu K."/>
            <person name="Zhang X."/>
            <person name="Zhang X."/>
            <person name="Li K."/>
            <person name="Wang N."/>
            <person name="Shu C."/>
            <person name="Wu Y."/>
            <person name="Wang C."/>
            <person name="Bushley K.E."/>
            <person name="Xiang M."/>
            <person name="Liu X."/>
        </authorList>
    </citation>
    <scope>NUCLEOTIDE SEQUENCE [LARGE SCALE GENOMIC DNA]</scope>
    <source>
        <strain evidence="9 10">3608</strain>
    </source>
</reference>
<feature type="compositionally biased region" description="Polar residues" evidence="6">
    <location>
        <begin position="323"/>
        <end position="345"/>
    </location>
</feature>
<dbReference type="PROSITE" id="PS50071">
    <property type="entry name" value="HOMEOBOX_2"/>
    <property type="match status" value="1"/>
</dbReference>
<dbReference type="PROSITE" id="PS50157">
    <property type="entry name" value="ZINC_FINGER_C2H2_2"/>
    <property type="match status" value="1"/>
</dbReference>
<keyword evidence="1 5" id="KW-0238">DNA-binding</keyword>
<evidence type="ECO:0000256" key="1">
    <source>
        <dbReference type="ARBA" id="ARBA00023125"/>
    </source>
</evidence>
<proteinExistence type="predicted"/>
<dbReference type="InterPro" id="IPR017970">
    <property type="entry name" value="Homeobox_CS"/>
</dbReference>
<evidence type="ECO:0000256" key="2">
    <source>
        <dbReference type="ARBA" id="ARBA00023155"/>
    </source>
</evidence>
<feature type="DNA-binding region" description="Homeobox" evidence="5">
    <location>
        <begin position="234"/>
        <end position="296"/>
    </location>
</feature>
<protein>
    <recommendedName>
        <fullName evidence="11">Homeobox domain-containing protein</fullName>
    </recommendedName>
</protein>
<dbReference type="PROSITE" id="PS00028">
    <property type="entry name" value="ZINC_FINGER_C2H2_1"/>
    <property type="match status" value="1"/>
</dbReference>
<dbReference type="AlphaFoldDB" id="A0A0F7ZV07"/>
<feature type="domain" description="Homeobox" evidence="7">
    <location>
        <begin position="232"/>
        <end position="295"/>
    </location>
</feature>
<evidence type="ECO:0000259" key="7">
    <source>
        <dbReference type="PROSITE" id="PS50071"/>
    </source>
</evidence>
<dbReference type="Gene3D" id="3.30.160.60">
    <property type="entry name" value="Classic Zinc Finger"/>
    <property type="match status" value="1"/>
</dbReference>
<keyword evidence="4" id="KW-0479">Metal-binding</keyword>
<dbReference type="OrthoDB" id="10056939at2759"/>
<dbReference type="InterPro" id="IPR001356">
    <property type="entry name" value="HD"/>
</dbReference>
<comment type="subcellular location">
    <subcellularLocation>
        <location evidence="5">Nucleus</location>
    </subcellularLocation>
</comment>
<keyword evidence="2 5" id="KW-0371">Homeobox</keyword>
<evidence type="ECO:0008006" key="11">
    <source>
        <dbReference type="Google" id="ProtNLM"/>
    </source>
</evidence>
<dbReference type="PROSITE" id="PS00027">
    <property type="entry name" value="HOMEOBOX_1"/>
    <property type="match status" value="1"/>
</dbReference>
<keyword evidence="4" id="KW-0863">Zinc-finger</keyword>
<name>A0A0F7ZV07_9HYPO</name>
<dbReference type="Proteomes" id="UP000054481">
    <property type="component" value="Unassembled WGS sequence"/>
</dbReference>
<dbReference type="Gene3D" id="1.10.10.60">
    <property type="entry name" value="Homeodomain-like"/>
    <property type="match status" value="1"/>
</dbReference>
<evidence type="ECO:0000256" key="4">
    <source>
        <dbReference type="PROSITE-ProRule" id="PRU00042"/>
    </source>
</evidence>
<feature type="region of interest" description="Disordered" evidence="6">
    <location>
        <begin position="323"/>
        <end position="413"/>
    </location>
</feature>
<dbReference type="InterPro" id="IPR050224">
    <property type="entry name" value="TALE_homeobox"/>
</dbReference>
<keyword evidence="3 5" id="KW-0539">Nucleus</keyword>
<evidence type="ECO:0000256" key="6">
    <source>
        <dbReference type="SAM" id="MobiDB-lite"/>
    </source>
</evidence>
<accession>A0A0F7ZV07</accession>
<dbReference type="InterPro" id="IPR009057">
    <property type="entry name" value="Homeodomain-like_sf"/>
</dbReference>
<gene>
    <name evidence="9" type="ORF">HIM_04940</name>
</gene>
<feature type="region of interest" description="Disordered" evidence="6">
    <location>
        <begin position="179"/>
        <end position="199"/>
    </location>
</feature>
<evidence type="ECO:0000313" key="10">
    <source>
        <dbReference type="Proteomes" id="UP000054481"/>
    </source>
</evidence>
<evidence type="ECO:0000259" key="8">
    <source>
        <dbReference type="PROSITE" id="PS50157"/>
    </source>
</evidence>
<dbReference type="GO" id="GO:0000981">
    <property type="term" value="F:DNA-binding transcription factor activity, RNA polymerase II-specific"/>
    <property type="evidence" value="ECO:0007669"/>
    <property type="project" value="InterPro"/>
</dbReference>
<dbReference type="PANTHER" id="PTHR11850">
    <property type="entry name" value="HOMEOBOX PROTEIN TRANSCRIPTION FACTORS"/>
    <property type="match status" value="1"/>
</dbReference>
<sequence length="541" mass="60080">MRDSCDVFDLPRSTSAPASTAAINAALANPAPTSNPNVGNMDWSSLFFFGGEEGNRGSVPMPSQFGQHDGSNVDQVMLTSDISGLGSQDAYMPFPQNNFPGIDLPVLGSNPNEVGMADMYMKNRGWRPAEPCTHCKHLGLQCVVLPVSPMNQNQMLSCSSCTTIQRRCSLVGRLNHHHQQSQFDLPTPTAGSSGRRETLDDDGCAANWQTIPQAAVIGSSQSTPIMASSPIILPSKHSSSRSVRRTQVLRDWYACNFDHPYPTDAEKSALAEQSGLSRTQVINWFTNARRRDRQSKNNAALGIGSPMPKRLVATLAPLERWRSNSSESELLPEQSTQQIPQQGDQPGSFIGSDRFATPEFNGKDSWPNVASAYPYPSEESLTSSSPFSTNSDTTRSARSSVERAQPAWSRASANSQNAKSRTFTCRYCSRSFSKKYDWLRHERSLHAPGDVSWICGIPLHANQSFQVWRLGHDQPECVFCGEVAPTEEHLQSHEFESCSKRAVQDRSFSRKDHMWQHLFKFHGCRKWEGWKPDLNLLQHKA</sequence>
<evidence type="ECO:0000256" key="5">
    <source>
        <dbReference type="PROSITE-ProRule" id="PRU00108"/>
    </source>
</evidence>
<dbReference type="SMART" id="SM00389">
    <property type="entry name" value="HOX"/>
    <property type="match status" value="1"/>
</dbReference>
<organism evidence="9 10">
    <name type="scientific">Hirsutella minnesotensis 3608</name>
    <dbReference type="NCBI Taxonomy" id="1043627"/>
    <lineage>
        <taxon>Eukaryota</taxon>
        <taxon>Fungi</taxon>
        <taxon>Dikarya</taxon>
        <taxon>Ascomycota</taxon>
        <taxon>Pezizomycotina</taxon>
        <taxon>Sordariomycetes</taxon>
        <taxon>Hypocreomycetidae</taxon>
        <taxon>Hypocreales</taxon>
        <taxon>Ophiocordycipitaceae</taxon>
        <taxon>Hirsutella</taxon>
    </lineage>
</organism>